<name>A0AAD9H2F0_9PEZI</name>
<organism evidence="1 2">
    <name type="scientific">Colletotrichum zoysiae</name>
    <dbReference type="NCBI Taxonomy" id="1216348"/>
    <lineage>
        <taxon>Eukaryota</taxon>
        <taxon>Fungi</taxon>
        <taxon>Dikarya</taxon>
        <taxon>Ascomycota</taxon>
        <taxon>Pezizomycotina</taxon>
        <taxon>Sordariomycetes</taxon>
        <taxon>Hypocreomycetidae</taxon>
        <taxon>Glomerellales</taxon>
        <taxon>Glomerellaceae</taxon>
        <taxon>Colletotrichum</taxon>
        <taxon>Colletotrichum graminicola species complex</taxon>
    </lineage>
</organism>
<dbReference type="Proteomes" id="UP001232148">
    <property type="component" value="Unassembled WGS sequence"/>
</dbReference>
<proteinExistence type="predicted"/>
<evidence type="ECO:0000313" key="2">
    <source>
        <dbReference type="Proteomes" id="UP001232148"/>
    </source>
</evidence>
<keyword evidence="2" id="KW-1185">Reference proteome</keyword>
<gene>
    <name evidence="1" type="ORF">LX32DRAFT_646881</name>
</gene>
<reference evidence="1" key="1">
    <citation type="submission" date="2021-06" db="EMBL/GenBank/DDBJ databases">
        <title>Comparative genomics, transcriptomics and evolutionary studies reveal genomic signatures of adaptation to plant cell wall in hemibiotrophic fungi.</title>
        <authorList>
            <consortium name="DOE Joint Genome Institute"/>
            <person name="Baroncelli R."/>
            <person name="Diaz J.F."/>
            <person name="Benocci T."/>
            <person name="Peng M."/>
            <person name="Battaglia E."/>
            <person name="Haridas S."/>
            <person name="Andreopoulos W."/>
            <person name="Labutti K."/>
            <person name="Pangilinan J."/>
            <person name="Floch G.L."/>
            <person name="Makela M.R."/>
            <person name="Henrissat B."/>
            <person name="Grigoriev I.V."/>
            <person name="Crouch J.A."/>
            <person name="De Vries R.P."/>
            <person name="Sukno S.A."/>
            <person name="Thon M.R."/>
        </authorList>
    </citation>
    <scope>NUCLEOTIDE SEQUENCE</scope>
    <source>
        <strain evidence="1">MAFF235873</strain>
    </source>
</reference>
<sequence>MSFLTRKVCRHATYPIPCVSWFLLSHVNARQRHCDALRSWRAIQRLGMMKKAKPSPSPKIGPQSPFLGHSGEAIWQTSQFMIESVELQSPPAVPVCGRPDRGCWIFEECISPNYPSLDFSRKDCGGRAAASSTNDRLRIS</sequence>
<comment type="caution">
    <text evidence="1">The sequence shown here is derived from an EMBL/GenBank/DDBJ whole genome shotgun (WGS) entry which is preliminary data.</text>
</comment>
<dbReference type="AlphaFoldDB" id="A0AAD9H2F0"/>
<evidence type="ECO:0000313" key="1">
    <source>
        <dbReference type="EMBL" id="KAK2020965.1"/>
    </source>
</evidence>
<accession>A0AAD9H2F0</accession>
<protein>
    <submittedName>
        <fullName evidence="1">Uncharacterized protein</fullName>
    </submittedName>
</protein>
<dbReference type="EMBL" id="MU843152">
    <property type="protein sequence ID" value="KAK2020965.1"/>
    <property type="molecule type" value="Genomic_DNA"/>
</dbReference>